<sequence>MLKLFRKVRKQLIAEKKIRNYLLYALGEIVLVVIGILIALAINNANEQSIKRQKEQVYLKGLKEEFETSKYKLEELIKFNKNSYNAATEIVKIMDQNESPSEEKLSELFVTAFAYDIFFNPNNSLLNEMVNSGSLKDITNNALRIKLTNWIATIDDISNQERMQDEQRNSTVNAFRDEGHSIRTILDHTGMSEKMGIPMGEKAMSNLSVLESIAFQNNILMFIITSQSTETEHYNPLMFQLESILKVIDQELEH</sequence>
<comment type="caution">
    <text evidence="2">The sequence shown here is derived from an EMBL/GenBank/DDBJ whole genome shotgun (WGS) entry which is preliminary data.</text>
</comment>
<evidence type="ECO:0000313" key="2">
    <source>
        <dbReference type="EMBL" id="RYC51181.1"/>
    </source>
</evidence>
<name>A0A444VK91_9FLAO</name>
<feature type="transmembrane region" description="Helical" evidence="1">
    <location>
        <begin position="21"/>
        <end position="42"/>
    </location>
</feature>
<evidence type="ECO:0000313" key="3">
    <source>
        <dbReference type="Proteomes" id="UP000290261"/>
    </source>
</evidence>
<keyword evidence="3" id="KW-1185">Reference proteome</keyword>
<dbReference type="AlphaFoldDB" id="A0A444VK91"/>
<organism evidence="2 3">
    <name type="scientific">Flagellimonas olearia</name>
    <dbReference type="NCBI Taxonomy" id="552546"/>
    <lineage>
        <taxon>Bacteria</taxon>
        <taxon>Pseudomonadati</taxon>
        <taxon>Bacteroidota</taxon>
        <taxon>Flavobacteriia</taxon>
        <taxon>Flavobacteriales</taxon>
        <taxon>Flavobacteriaceae</taxon>
        <taxon>Flagellimonas</taxon>
    </lineage>
</organism>
<reference evidence="2 3" key="1">
    <citation type="submission" date="2014-04" db="EMBL/GenBank/DDBJ databases">
        <title>Whole genome of Muricauda olearia.</title>
        <authorList>
            <person name="Zhang X.-H."/>
            <person name="Tang K."/>
        </authorList>
    </citation>
    <scope>NUCLEOTIDE SEQUENCE [LARGE SCALE GENOMIC DNA]</scope>
    <source>
        <strain evidence="2 3">Th120</strain>
    </source>
</reference>
<dbReference type="Proteomes" id="UP000290261">
    <property type="component" value="Unassembled WGS sequence"/>
</dbReference>
<evidence type="ECO:0000256" key="1">
    <source>
        <dbReference type="SAM" id="Phobius"/>
    </source>
</evidence>
<dbReference type="InterPro" id="IPR045749">
    <property type="entry name" value="DUF6090"/>
</dbReference>
<protein>
    <submittedName>
        <fullName evidence="2">Uncharacterized protein</fullName>
    </submittedName>
</protein>
<dbReference type="RefSeq" id="WP_129654861.1">
    <property type="nucleotide sequence ID" value="NZ_ML142911.1"/>
</dbReference>
<accession>A0A444VK91</accession>
<keyword evidence="1" id="KW-1133">Transmembrane helix</keyword>
<keyword evidence="1" id="KW-0812">Transmembrane</keyword>
<keyword evidence="1" id="KW-0472">Membrane</keyword>
<dbReference type="Pfam" id="PF19578">
    <property type="entry name" value="DUF6090"/>
    <property type="match status" value="1"/>
</dbReference>
<dbReference type="EMBL" id="JJMP01000007">
    <property type="protein sequence ID" value="RYC51181.1"/>
    <property type="molecule type" value="Genomic_DNA"/>
</dbReference>
<proteinExistence type="predicted"/>
<gene>
    <name evidence="2" type="ORF">DN53_16235</name>
</gene>